<comment type="caution">
    <text evidence="1">The sequence shown here is derived from an EMBL/GenBank/DDBJ whole genome shotgun (WGS) entry which is preliminary data.</text>
</comment>
<dbReference type="Proteomes" id="UP000054776">
    <property type="component" value="Unassembled WGS sequence"/>
</dbReference>
<accession>A0A0V1ALH7</accession>
<evidence type="ECO:0000313" key="2">
    <source>
        <dbReference type="Proteomes" id="UP000054776"/>
    </source>
</evidence>
<dbReference type="AlphaFoldDB" id="A0A0V1ALH7"/>
<name>A0A0V1ALH7_TRISP</name>
<organism evidence="1 2">
    <name type="scientific">Trichinella spiralis</name>
    <name type="common">Trichina worm</name>
    <dbReference type="NCBI Taxonomy" id="6334"/>
    <lineage>
        <taxon>Eukaryota</taxon>
        <taxon>Metazoa</taxon>
        <taxon>Ecdysozoa</taxon>
        <taxon>Nematoda</taxon>
        <taxon>Enoplea</taxon>
        <taxon>Dorylaimia</taxon>
        <taxon>Trichinellida</taxon>
        <taxon>Trichinellidae</taxon>
        <taxon>Trichinella</taxon>
    </lineage>
</organism>
<keyword evidence="2" id="KW-1185">Reference proteome</keyword>
<dbReference type="EMBL" id="JYDH01001030">
    <property type="protein sequence ID" value="KRY25321.1"/>
    <property type="molecule type" value="Genomic_DNA"/>
</dbReference>
<sequence>MQHPAILPGNHELIRVWGMFPTEQWILVKNTASSLSLYVSCIVSALAKLELTLDSEYMVHYRLSEEFTARVAVNNINDDQK</sequence>
<protein>
    <submittedName>
        <fullName evidence="1">Uncharacterized protein</fullName>
    </submittedName>
</protein>
<gene>
    <name evidence="1" type="ORF">T01_377</name>
</gene>
<proteinExistence type="predicted"/>
<dbReference type="InParanoid" id="A0A0V1ALH7"/>
<evidence type="ECO:0000313" key="1">
    <source>
        <dbReference type="EMBL" id="KRY25321.1"/>
    </source>
</evidence>
<reference evidence="1 2" key="1">
    <citation type="submission" date="2015-01" db="EMBL/GenBank/DDBJ databases">
        <title>Evolution of Trichinella species and genotypes.</title>
        <authorList>
            <person name="Korhonen P.K."/>
            <person name="Edoardo P."/>
            <person name="Giuseppe L.R."/>
            <person name="Gasser R.B."/>
        </authorList>
    </citation>
    <scope>NUCLEOTIDE SEQUENCE [LARGE SCALE GENOMIC DNA]</scope>
    <source>
        <strain evidence="1">ISS3</strain>
    </source>
</reference>